<dbReference type="EMBL" id="JACHND010000001">
    <property type="protein sequence ID" value="MBB4702009.1"/>
    <property type="molecule type" value="Genomic_DNA"/>
</dbReference>
<feature type="binding site" evidence="4">
    <location>
        <begin position="88"/>
        <end position="90"/>
    </location>
    <ligand>
        <name>acetyl-CoA</name>
        <dbReference type="ChEBI" id="CHEBI:57288"/>
    </ligand>
</feature>
<reference evidence="6 7" key="1">
    <citation type="submission" date="2020-08" db="EMBL/GenBank/DDBJ databases">
        <title>Sequencing the genomes of 1000 actinobacteria strains.</title>
        <authorList>
            <person name="Klenk H.-P."/>
        </authorList>
    </citation>
    <scope>NUCLEOTIDE SEQUENCE [LARGE SCALE GENOMIC DNA]</scope>
    <source>
        <strain evidence="6 7">DSM 45784</strain>
    </source>
</reference>
<protein>
    <submittedName>
        <fullName evidence="6">Putative acetyltransferase</fullName>
    </submittedName>
</protein>
<accession>A0A7W7GB19</accession>
<keyword evidence="2 4" id="KW-0808">Transferase</keyword>
<name>A0A7W7GB19_9ACTN</name>
<dbReference type="Proteomes" id="UP000542210">
    <property type="component" value="Unassembled WGS sequence"/>
</dbReference>
<dbReference type="GO" id="GO:0030649">
    <property type="term" value="P:aminoglycoside antibiotic catabolic process"/>
    <property type="evidence" value="ECO:0007669"/>
    <property type="project" value="TreeGrafter"/>
</dbReference>
<evidence type="ECO:0000256" key="4">
    <source>
        <dbReference type="HAMAP-Rule" id="MF_01812"/>
    </source>
</evidence>
<dbReference type="Pfam" id="PF13530">
    <property type="entry name" value="SCP2_2"/>
    <property type="match status" value="1"/>
</dbReference>
<comment type="caution">
    <text evidence="6">The sequence shown here is derived from an EMBL/GenBank/DDBJ whole genome shotgun (WGS) entry which is preliminary data.</text>
</comment>
<dbReference type="InterPro" id="IPR051554">
    <property type="entry name" value="Acetyltransferase_Eis"/>
</dbReference>
<dbReference type="InterPro" id="IPR022902">
    <property type="entry name" value="NAcTrfase_Eis"/>
</dbReference>
<keyword evidence="7" id="KW-1185">Reference proteome</keyword>
<comment type="subunit">
    <text evidence="4">Homohexamer; trimer of dimers.</text>
</comment>
<dbReference type="SUPFAM" id="SSF55729">
    <property type="entry name" value="Acyl-CoA N-acyltransferases (Nat)"/>
    <property type="match status" value="1"/>
</dbReference>
<comment type="caution">
    <text evidence="4">Lacks conserved residue(s) required for the propagation of feature annotation.</text>
</comment>
<comment type="similarity">
    <text evidence="1 4">Belongs to the acetyltransferase Eis family.</text>
</comment>
<dbReference type="HAMAP" id="MF_01812">
    <property type="entry name" value="Eis"/>
    <property type="match status" value="1"/>
</dbReference>
<dbReference type="AlphaFoldDB" id="A0A7W7GB19"/>
<gene>
    <name evidence="6" type="ORF">BJ982_003553</name>
</gene>
<evidence type="ECO:0000256" key="3">
    <source>
        <dbReference type="ARBA" id="ARBA00023315"/>
    </source>
</evidence>
<feature type="active site" description="Proton donor" evidence="4">
    <location>
        <position position="129"/>
    </location>
</feature>
<dbReference type="CDD" id="cd04301">
    <property type="entry name" value="NAT_SF"/>
    <property type="match status" value="1"/>
</dbReference>
<feature type="binding site" evidence="4">
    <location>
        <begin position="96"/>
        <end position="101"/>
    </location>
    <ligand>
        <name>acetyl-CoA</name>
        <dbReference type="ChEBI" id="CHEBI:57288"/>
    </ligand>
</feature>
<dbReference type="InterPro" id="IPR041380">
    <property type="entry name" value="Acetyltransf_17"/>
</dbReference>
<dbReference type="Gene3D" id="3.30.1050.10">
    <property type="entry name" value="SCP2 sterol-binding domain"/>
    <property type="match status" value="1"/>
</dbReference>
<proteinExistence type="inferred from homology"/>
<dbReference type="Pfam" id="PF13527">
    <property type="entry name" value="Acetyltransf_9"/>
    <property type="match status" value="1"/>
</dbReference>
<dbReference type="RefSeq" id="WP_184881466.1">
    <property type="nucleotide sequence ID" value="NZ_BOOV01000007.1"/>
</dbReference>
<dbReference type="PANTHER" id="PTHR37817:SF1">
    <property type="entry name" value="N-ACETYLTRANSFERASE EIS"/>
    <property type="match status" value="1"/>
</dbReference>
<dbReference type="GO" id="GO:0034069">
    <property type="term" value="F:aminoglycoside N-acetyltransferase activity"/>
    <property type="evidence" value="ECO:0007669"/>
    <property type="project" value="TreeGrafter"/>
</dbReference>
<dbReference type="NCBIfam" id="NF002367">
    <property type="entry name" value="PRK01346.1-4"/>
    <property type="match status" value="1"/>
</dbReference>
<feature type="domain" description="N-acetyltransferase" evidence="5">
    <location>
        <begin position="11"/>
        <end position="169"/>
    </location>
</feature>
<dbReference type="Gene3D" id="3.40.630.30">
    <property type="match status" value="2"/>
</dbReference>
<evidence type="ECO:0000313" key="7">
    <source>
        <dbReference type="Proteomes" id="UP000542210"/>
    </source>
</evidence>
<keyword evidence="3 4" id="KW-0012">Acyltransferase</keyword>
<dbReference type="InterPro" id="IPR000182">
    <property type="entry name" value="GNAT_dom"/>
</dbReference>
<organism evidence="6 7">
    <name type="scientific">Sphaerisporangium siamense</name>
    <dbReference type="NCBI Taxonomy" id="795645"/>
    <lineage>
        <taxon>Bacteria</taxon>
        <taxon>Bacillati</taxon>
        <taxon>Actinomycetota</taxon>
        <taxon>Actinomycetes</taxon>
        <taxon>Streptosporangiales</taxon>
        <taxon>Streptosporangiaceae</taxon>
        <taxon>Sphaerisporangium</taxon>
    </lineage>
</organism>
<dbReference type="Pfam" id="PF17668">
    <property type="entry name" value="Acetyltransf_17"/>
    <property type="match status" value="1"/>
</dbReference>
<dbReference type="PANTHER" id="PTHR37817">
    <property type="entry name" value="N-ACETYLTRANSFERASE EIS"/>
    <property type="match status" value="1"/>
</dbReference>
<dbReference type="InterPro" id="IPR025559">
    <property type="entry name" value="Eis_dom"/>
</dbReference>
<evidence type="ECO:0000256" key="2">
    <source>
        <dbReference type="ARBA" id="ARBA00022679"/>
    </source>
</evidence>
<evidence type="ECO:0000313" key="6">
    <source>
        <dbReference type="EMBL" id="MBB4702009.1"/>
    </source>
</evidence>
<sequence length="417" mass="45812">MNTEPNPRPEPVIRPIQESEWDRWIDVDEEAFGADFGPAKRDRFKALIEFDRSLGAFDGDRLVGTAGGLSFTMTLPGGPRPVCGVTAVSVLPSHRRRGILSRLMRRQLADLHEGGEPVALLYAAEAAIYGRFGYGRAADSLFFHIPRRGSEFTPHAPEDPALRLRVVRPAEARADLEKVFEAVMPGRPGLYARSPATWDAVLADDEEARKGRNSLRCVVAEDDAGPRGYTLFRIKPNFTEHDVPDGEVQVDDLFAVDPAAYALLWRHVLDRDLCARVFARNRPVDDPIIHLLAEPRVLNAGWLDELWARVVDVGRAMPYRAYSAPVDVVIDVADPVCPWNAGRWRLSADTTGATCERTGDPADVELPVDVLGAAYLGGRALGALQAAGVVREARPGAVRALSAAMQWETRPWGGLVF</sequence>
<evidence type="ECO:0000256" key="1">
    <source>
        <dbReference type="ARBA" id="ARBA00009213"/>
    </source>
</evidence>
<dbReference type="InterPro" id="IPR016181">
    <property type="entry name" value="Acyl_CoA_acyltransferase"/>
</dbReference>
<dbReference type="InterPro" id="IPR036527">
    <property type="entry name" value="SCP2_sterol-bd_dom_sf"/>
</dbReference>
<feature type="active site" description="Proton acceptor; via carboxylate" evidence="4">
    <location>
        <position position="417"/>
    </location>
</feature>
<dbReference type="SUPFAM" id="SSF55718">
    <property type="entry name" value="SCP-like"/>
    <property type="match status" value="1"/>
</dbReference>
<dbReference type="PROSITE" id="PS51186">
    <property type="entry name" value="GNAT"/>
    <property type="match status" value="1"/>
</dbReference>
<evidence type="ECO:0000259" key="5">
    <source>
        <dbReference type="PROSITE" id="PS51186"/>
    </source>
</evidence>